<evidence type="ECO:0008006" key="4">
    <source>
        <dbReference type="Google" id="ProtNLM"/>
    </source>
</evidence>
<dbReference type="RefSeq" id="WP_155082883.1">
    <property type="nucleotide sequence ID" value="NZ_WMIA01000003.1"/>
</dbReference>
<reference evidence="2 3" key="1">
    <citation type="submission" date="2019-11" db="EMBL/GenBank/DDBJ databases">
        <title>Isolation of a new High Light Tolerant Cyanobacteria.</title>
        <authorList>
            <person name="Dobson Z."/>
            <person name="Vaughn N."/>
            <person name="Vaughn M."/>
            <person name="Fromme P."/>
            <person name="Mazor Y."/>
        </authorList>
    </citation>
    <scope>NUCLEOTIDE SEQUENCE [LARGE SCALE GENOMIC DNA]</scope>
    <source>
        <strain evidence="2 3">0216</strain>
    </source>
</reference>
<keyword evidence="1" id="KW-0732">Signal</keyword>
<proteinExistence type="predicted"/>
<feature type="signal peptide" evidence="1">
    <location>
        <begin position="1"/>
        <end position="26"/>
    </location>
</feature>
<comment type="caution">
    <text evidence="2">The sequence shown here is derived from an EMBL/GenBank/DDBJ whole genome shotgun (WGS) entry which is preliminary data.</text>
</comment>
<gene>
    <name evidence="2" type="ORF">GGC33_03545</name>
</gene>
<accession>A0A844GNE0</accession>
<dbReference type="EMBL" id="WMIA01000003">
    <property type="protein sequence ID" value="MTF37997.1"/>
    <property type="molecule type" value="Genomic_DNA"/>
</dbReference>
<protein>
    <recommendedName>
        <fullName evidence="4">Filamentous hemagglutinin family outer membrane protein</fullName>
    </recommendedName>
</protein>
<feature type="chain" id="PRO_5032774766" description="Filamentous hemagglutinin family outer membrane protein" evidence="1">
    <location>
        <begin position="27"/>
        <end position="529"/>
    </location>
</feature>
<organism evidence="2 3">
    <name type="scientific">Cyanobacterium aponinum 0216</name>
    <dbReference type="NCBI Taxonomy" id="2676140"/>
    <lineage>
        <taxon>Bacteria</taxon>
        <taxon>Bacillati</taxon>
        <taxon>Cyanobacteriota</taxon>
        <taxon>Cyanophyceae</taxon>
        <taxon>Oscillatoriophycideae</taxon>
        <taxon>Chroococcales</taxon>
        <taxon>Geminocystaceae</taxon>
        <taxon>Cyanobacterium</taxon>
    </lineage>
</organism>
<evidence type="ECO:0000313" key="2">
    <source>
        <dbReference type="EMBL" id="MTF37997.1"/>
    </source>
</evidence>
<sequence>MNLKSIITFSLATLSLIPLAPKMVMAQAIVSGASVHFIPDPVSGNNFIQTNAGSISIPTGSFTGTPSIQPLVNISGSNINGNPTYDLLINPGGIDLTNPTSVTLNQQAADLLNASVGNISDVVSIIRANSNFLSNPSTAQAVATGSTTLSSPDGLIQSASAEYSLPIGLLFLGFDDGFNTGNCNGISGCIKITPFIDNLIAGDPSTPPVIQELTVDPGPVGLVNTPFDLATTAASILNGETNLSNIVSIIRAVSDANGVASPQVQARIAGAFTVQNQDGTTISTSGEIALPAGLYFATGDPGAGANVAFDCVQAGGLGCFSIIPELEQLAVGGLDFLNMTLLTINPGEVQPGDPSVGLNPGALNPASTDLNASAAFKIYENAGDINELSDLVSIIRAGAGTNSLTPESRPGARASGSSSIVLPNGATMSVNGEMTSSGSRYFQGGTPPAGSVIESLGYCNSSACLVIDPTITIETTDVNLSTIDELVIDPGIASTDAGWNFDAAAGYALSVAGTLQEQVSIIRAGGGLE</sequence>
<evidence type="ECO:0000313" key="3">
    <source>
        <dbReference type="Proteomes" id="UP000437131"/>
    </source>
</evidence>
<dbReference type="AlphaFoldDB" id="A0A844GNE0"/>
<evidence type="ECO:0000256" key="1">
    <source>
        <dbReference type="SAM" id="SignalP"/>
    </source>
</evidence>
<name>A0A844GNE0_9CHRO</name>
<dbReference type="Proteomes" id="UP000437131">
    <property type="component" value="Unassembled WGS sequence"/>
</dbReference>